<sequence>MTPSSLSGHKPGGSVNGSVRTVSAWTHWFGEVGRLLSGSENDVVKRIVIVPFVREIMMVSTTRAQLVEPGPAKRGPPWGIFIINGRNLGLEDKAVFRDGSIDMCKKTTWASRTCEPYDMNGLNNNLMAFLGDLPSRIGIITMVLSLLSQMPPTSTPPTIEESLAKLGDKIDKLELIVKRLTASTANHVSVTTKATIVVSTITKTESNDHTTNNFNHPSTTHDTQICPHILCAFDGYKPSTLATDSNAFSPANQPLLLIPRLPPSTASPTHKPLKIQANLNRPPPFTPTAAPHAIVIRDRPTITNLLHQPLEPSFHNLATYGIQVALNHRHSFQGPKTFHSDRQSPPKFVFLQTGHEPPWQPCDPRYKIMNLEDKARFEAMGIDMCMKVKNKSKAVDNLTTP</sequence>
<evidence type="ECO:0000313" key="1">
    <source>
        <dbReference type="EMBL" id="GJT03115.1"/>
    </source>
</evidence>
<proteinExistence type="predicted"/>
<organism evidence="1 2">
    <name type="scientific">Tanacetum coccineum</name>
    <dbReference type="NCBI Taxonomy" id="301880"/>
    <lineage>
        <taxon>Eukaryota</taxon>
        <taxon>Viridiplantae</taxon>
        <taxon>Streptophyta</taxon>
        <taxon>Embryophyta</taxon>
        <taxon>Tracheophyta</taxon>
        <taxon>Spermatophyta</taxon>
        <taxon>Magnoliopsida</taxon>
        <taxon>eudicotyledons</taxon>
        <taxon>Gunneridae</taxon>
        <taxon>Pentapetalae</taxon>
        <taxon>asterids</taxon>
        <taxon>campanulids</taxon>
        <taxon>Asterales</taxon>
        <taxon>Asteraceae</taxon>
        <taxon>Asteroideae</taxon>
        <taxon>Anthemideae</taxon>
        <taxon>Anthemidinae</taxon>
        <taxon>Tanacetum</taxon>
    </lineage>
</organism>
<protein>
    <submittedName>
        <fullName evidence="1">Uncharacterized protein</fullName>
    </submittedName>
</protein>
<accession>A0ABQ5AKB0</accession>
<dbReference type="Proteomes" id="UP001151760">
    <property type="component" value="Unassembled WGS sequence"/>
</dbReference>
<reference evidence="1" key="2">
    <citation type="submission" date="2022-01" db="EMBL/GenBank/DDBJ databases">
        <authorList>
            <person name="Yamashiro T."/>
            <person name="Shiraishi A."/>
            <person name="Satake H."/>
            <person name="Nakayama K."/>
        </authorList>
    </citation>
    <scope>NUCLEOTIDE SEQUENCE</scope>
</reference>
<dbReference type="EMBL" id="BQNB010012400">
    <property type="protein sequence ID" value="GJT03115.1"/>
    <property type="molecule type" value="Genomic_DNA"/>
</dbReference>
<keyword evidence="2" id="KW-1185">Reference proteome</keyword>
<evidence type="ECO:0000313" key="2">
    <source>
        <dbReference type="Proteomes" id="UP001151760"/>
    </source>
</evidence>
<gene>
    <name evidence="1" type="ORF">Tco_0824284</name>
</gene>
<reference evidence="1" key="1">
    <citation type="journal article" date="2022" name="Int. J. Mol. Sci.">
        <title>Draft Genome of Tanacetum Coccineum: Genomic Comparison of Closely Related Tanacetum-Family Plants.</title>
        <authorList>
            <person name="Yamashiro T."/>
            <person name="Shiraishi A."/>
            <person name="Nakayama K."/>
            <person name="Satake H."/>
        </authorList>
    </citation>
    <scope>NUCLEOTIDE SEQUENCE</scope>
</reference>
<name>A0ABQ5AKB0_9ASTR</name>
<comment type="caution">
    <text evidence="1">The sequence shown here is derived from an EMBL/GenBank/DDBJ whole genome shotgun (WGS) entry which is preliminary data.</text>
</comment>